<feature type="transmembrane region" description="Helical" evidence="1">
    <location>
        <begin position="21"/>
        <end position="41"/>
    </location>
</feature>
<protein>
    <submittedName>
        <fullName evidence="2">Uncharacterized protein</fullName>
    </submittedName>
</protein>
<evidence type="ECO:0000313" key="3">
    <source>
        <dbReference type="Proteomes" id="UP000274541"/>
    </source>
</evidence>
<organism evidence="2 3">
    <name type="scientific">Pseudomonas syringae pv. aptata</name>
    <dbReference type="NCBI Taxonomy" id="83167"/>
    <lineage>
        <taxon>Bacteria</taxon>
        <taxon>Pseudomonadati</taxon>
        <taxon>Pseudomonadota</taxon>
        <taxon>Gammaproteobacteria</taxon>
        <taxon>Pseudomonadales</taxon>
        <taxon>Pseudomonadaceae</taxon>
        <taxon>Pseudomonas</taxon>
        <taxon>Pseudomonas syringae</taxon>
    </lineage>
</organism>
<dbReference type="AlphaFoldDB" id="A0A0Q0IQX2"/>
<evidence type="ECO:0000313" key="2">
    <source>
        <dbReference type="EMBL" id="RMO66003.1"/>
    </source>
</evidence>
<keyword evidence="1" id="KW-0812">Transmembrane</keyword>
<dbReference type="RefSeq" id="WP_057445245.1">
    <property type="nucleotide sequence ID" value="NZ_JBPDUT010000002.1"/>
</dbReference>
<gene>
    <name evidence="2" type="ORF">ALQ37_200107</name>
</gene>
<dbReference type="EMBL" id="RBPX01000170">
    <property type="protein sequence ID" value="RMO66003.1"/>
    <property type="molecule type" value="Genomic_DNA"/>
</dbReference>
<accession>A0A0Q0IQX2</accession>
<proteinExistence type="predicted"/>
<evidence type="ECO:0000256" key="1">
    <source>
        <dbReference type="SAM" id="Phobius"/>
    </source>
</evidence>
<sequence>MNGFESPTSVESTHAVFRLSWLAYANTVMTIIFFIVVSIAIGQWTAHNAQSDAAFRLGMTASAFILVVSLSVCIYNILFLKSARVYTDDVGVWLYRGILPWSKGVRGVKWRDIEDAMYYTGFFSWVFRAYTVRVGHRFTKTSEIIVPHLAQGHKAVEHINHLHQTILKSEQAAELA</sequence>
<reference evidence="2 3" key="1">
    <citation type="submission" date="2018-08" db="EMBL/GenBank/DDBJ databases">
        <title>Recombination of ecologically and evolutionarily significant loci maintains genetic cohesion in the Pseudomonas syringae species complex.</title>
        <authorList>
            <person name="Dillon M."/>
            <person name="Thakur S."/>
            <person name="Almeida R.N.D."/>
            <person name="Weir B.S."/>
            <person name="Guttman D.S."/>
        </authorList>
    </citation>
    <scope>NUCLEOTIDE SEQUENCE [LARGE SCALE GENOMIC DNA]</scope>
    <source>
        <strain evidence="2 3">ICMP 4388</strain>
    </source>
</reference>
<feature type="transmembrane region" description="Helical" evidence="1">
    <location>
        <begin position="53"/>
        <end position="78"/>
    </location>
</feature>
<comment type="caution">
    <text evidence="2">The sequence shown here is derived from an EMBL/GenBank/DDBJ whole genome shotgun (WGS) entry which is preliminary data.</text>
</comment>
<keyword evidence="1" id="KW-0472">Membrane</keyword>
<dbReference type="Proteomes" id="UP000274541">
    <property type="component" value="Unassembled WGS sequence"/>
</dbReference>
<keyword evidence="1" id="KW-1133">Transmembrane helix</keyword>
<name>A0A0Q0IQX2_PSEAP</name>